<dbReference type="AlphaFoldDB" id="A0A9D2WQ87"/>
<dbReference type="PANTHER" id="PTHR43105">
    <property type="entry name" value="RESPIRATORY NITRATE REDUCTASE"/>
    <property type="match status" value="1"/>
</dbReference>
<evidence type="ECO:0000259" key="2">
    <source>
        <dbReference type="Pfam" id="PF01568"/>
    </source>
</evidence>
<dbReference type="GO" id="GO:0003954">
    <property type="term" value="F:NADH dehydrogenase activity"/>
    <property type="evidence" value="ECO:0007669"/>
    <property type="project" value="TreeGrafter"/>
</dbReference>
<gene>
    <name evidence="3" type="primary">nasC</name>
    <name evidence="3" type="ORF">SPSYN_01505</name>
</gene>
<dbReference type="SUPFAM" id="SSF50692">
    <property type="entry name" value="ADC-like"/>
    <property type="match status" value="1"/>
</dbReference>
<dbReference type="GO" id="GO:0016020">
    <property type="term" value="C:membrane"/>
    <property type="evidence" value="ECO:0007669"/>
    <property type="project" value="TreeGrafter"/>
</dbReference>
<dbReference type="EC" id="1.7.99.4" evidence="3"/>
<dbReference type="InterPro" id="IPR009010">
    <property type="entry name" value="Asp_de-COase-like_dom_sf"/>
</dbReference>
<evidence type="ECO:0000256" key="1">
    <source>
        <dbReference type="ARBA" id="ARBA00023002"/>
    </source>
</evidence>
<dbReference type="SUPFAM" id="SSF53706">
    <property type="entry name" value="Formate dehydrogenase/DMSO reductase, domains 1-3"/>
    <property type="match status" value="1"/>
</dbReference>
<organism evidence="3 4">
    <name type="scientific">Sporotomaculum syntrophicum</name>
    <dbReference type="NCBI Taxonomy" id="182264"/>
    <lineage>
        <taxon>Bacteria</taxon>
        <taxon>Bacillati</taxon>
        <taxon>Bacillota</taxon>
        <taxon>Clostridia</taxon>
        <taxon>Eubacteriales</taxon>
        <taxon>Desulfallaceae</taxon>
        <taxon>Sporotomaculum</taxon>
    </lineage>
</organism>
<dbReference type="PANTHER" id="PTHR43105:SF14">
    <property type="entry name" value="FORMATE DEHYDROGENASE H"/>
    <property type="match status" value="1"/>
</dbReference>
<keyword evidence="1 3" id="KW-0560">Oxidoreductase</keyword>
<dbReference type="InterPro" id="IPR006657">
    <property type="entry name" value="MoPterin_dinucl-bd_dom"/>
</dbReference>
<dbReference type="Gene3D" id="2.40.40.20">
    <property type="match status" value="1"/>
</dbReference>
<dbReference type="InterPro" id="IPR050123">
    <property type="entry name" value="Prok_molybdopt-oxidoreductase"/>
</dbReference>
<dbReference type="Proteomes" id="UP000798488">
    <property type="component" value="Unassembled WGS sequence"/>
</dbReference>
<keyword evidence="4" id="KW-1185">Reference proteome</keyword>
<evidence type="ECO:0000313" key="3">
    <source>
        <dbReference type="EMBL" id="KAF1085369.1"/>
    </source>
</evidence>
<reference evidence="3" key="1">
    <citation type="submission" date="2016-02" db="EMBL/GenBank/DDBJ databases">
        <title>Draft Genome Sequence of Sporotomaculum syntrophicum Strain FB, a Syntrophic Benzoate Degrader.</title>
        <authorList>
            <person name="Nobu M.K."/>
            <person name="Narihiro T."/>
            <person name="Qiu Y.-L."/>
            <person name="Ohashi A."/>
            <person name="Liu W.-T."/>
            <person name="Yuji S."/>
        </authorList>
    </citation>
    <scope>NUCLEOTIDE SEQUENCE</scope>
    <source>
        <strain evidence="3">FB</strain>
    </source>
</reference>
<proteinExistence type="predicted"/>
<feature type="domain" description="Molybdopterin dinucleotide-binding" evidence="2">
    <location>
        <begin position="82"/>
        <end position="167"/>
    </location>
</feature>
<dbReference type="GO" id="GO:0043546">
    <property type="term" value="F:molybdopterin cofactor binding"/>
    <property type="evidence" value="ECO:0007669"/>
    <property type="project" value="InterPro"/>
</dbReference>
<dbReference type="Pfam" id="PF01568">
    <property type="entry name" value="Molydop_binding"/>
    <property type="match status" value="1"/>
</dbReference>
<sequence length="170" mass="18671">MGYPMQYATASDIFDEMAALTPSYRGISYARLERGGIQWPCPHSGHPGTAYLHKDNFSHGPGKFNPVVYVPPAELPDAGYPLLLSTGRRYFHYHTGTMTWRTGALEVHYGNEYLEINQVDAAALGITDGDIAQVSSRCGLVKVETRISKVVPQGLVFTSFLFPEVATSTN</sequence>
<dbReference type="GO" id="GO:0022904">
    <property type="term" value="P:respiratory electron transport chain"/>
    <property type="evidence" value="ECO:0007669"/>
    <property type="project" value="TreeGrafter"/>
</dbReference>
<dbReference type="EMBL" id="LSRS01000003">
    <property type="protein sequence ID" value="KAF1085369.1"/>
    <property type="molecule type" value="Genomic_DNA"/>
</dbReference>
<evidence type="ECO:0000313" key="4">
    <source>
        <dbReference type="Proteomes" id="UP000798488"/>
    </source>
</evidence>
<comment type="caution">
    <text evidence="3">The sequence shown here is derived from an EMBL/GenBank/DDBJ whole genome shotgun (WGS) entry which is preliminary data.</text>
</comment>
<dbReference type="Gene3D" id="3.40.50.740">
    <property type="match status" value="1"/>
</dbReference>
<protein>
    <submittedName>
        <fullName evidence="3">Assimilatory nitrate reductase catalytic subunit</fullName>
        <ecNumber evidence="3">1.7.99.4</ecNumber>
    </submittedName>
</protein>
<name>A0A9D2WQ87_9FIRM</name>
<accession>A0A9D2WQ87</accession>